<evidence type="ECO:0000313" key="2">
    <source>
        <dbReference type="Proteomes" id="UP000286134"/>
    </source>
</evidence>
<evidence type="ECO:0000313" key="1">
    <source>
        <dbReference type="EMBL" id="RKF56768.1"/>
    </source>
</evidence>
<keyword evidence="2" id="KW-1185">Reference proteome</keyword>
<accession>A0A420HHA6</accession>
<dbReference type="EMBL" id="MCFK01007899">
    <property type="protein sequence ID" value="RKF56768.1"/>
    <property type="molecule type" value="Genomic_DNA"/>
</dbReference>
<comment type="caution">
    <text evidence="1">The sequence shown here is derived from an EMBL/GenBank/DDBJ whole genome shotgun (WGS) entry which is preliminary data.</text>
</comment>
<organism evidence="1 2">
    <name type="scientific">Erysiphe neolycopersici</name>
    <dbReference type="NCBI Taxonomy" id="212602"/>
    <lineage>
        <taxon>Eukaryota</taxon>
        <taxon>Fungi</taxon>
        <taxon>Dikarya</taxon>
        <taxon>Ascomycota</taxon>
        <taxon>Pezizomycotina</taxon>
        <taxon>Leotiomycetes</taxon>
        <taxon>Erysiphales</taxon>
        <taxon>Erysiphaceae</taxon>
        <taxon>Erysiphe</taxon>
    </lineage>
</organism>
<gene>
    <name evidence="1" type="ORF">OnM2_c708o8</name>
</gene>
<proteinExistence type="predicted"/>
<reference evidence="1 2" key="1">
    <citation type="journal article" date="2018" name="BMC Genomics">
        <title>Comparative genome analyses reveal sequence features reflecting distinct modes of host-adaptation between dicot and monocot powdery mildew.</title>
        <authorList>
            <person name="Wu Y."/>
            <person name="Ma X."/>
            <person name="Pan Z."/>
            <person name="Kale S.D."/>
            <person name="Song Y."/>
            <person name="King H."/>
            <person name="Zhang Q."/>
            <person name="Presley C."/>
            <person name="Deng X."/>
            <person name="Wei C.I."/>
            <person name="Xiao S."/>
        </authorList>
    </citation>
    <scope>NUCLEOTIDE SEQUENCE [LARGE SCALE GENOMIC DNA]</scope>
    <source>
        <strain evidence="1">UMSG2</strain>
    </source>
</reference>
<name>A0A420HHA6_9PEZI</name>
<dbReference type="AlphaFoldDB" id="A0A420HHA6"/>
<sequence length="56" mass="6838">MAFCIDIIFFSFFFFRFQKFLNYIIIQCFSHISKSPSVQLHNSFLTRRFLCEYASH</sequence>
<dbReference type="Proteomes" id="UP000286134">
    <property type="component" value="Unassembled WGS sequence"/>
</dbReference>
<protein>
    <submittedName>
        <fullName evidence="1">Uncharacterized protein</fullName>
    </submittedName>
</protein>